<evidence type="ECO:0000313" key="6">
    <source>
        <dbReference type="Proteomes" id="UP000518605"/>
    </source>
</evidence>
<sequence length="514" mass="56851">MLLSKILPQTARVHPNSPAMKDSKSTLSYQQLLTFVNRVAQGYIRLGIQPGERIALLGYPSKSLAISELAAVAIEAIPFAIAPELTSPEIEAIIQNANPKLIVYDPDLPFIDTFLQSLSSKQAPIPLHSPFRTTTISDFMENESSYTPVYEAKADDVSLIIYTGGTTGRSKGVIHSHRSIRSWSFLNPERGGGHHSTKKSIVPNQAHLTGQFILWTTLFEGGCLIYPNAYPLQATELVDIIEREQIQYLGTVGLLFRDMATLEEVKTRNFSSIKGVSCGGAPISANTFHRAAELFPHAQLNQVYAQTESGQFISYLSINECFLEGKLHRLASVGNPSHLARWGQKPFKLRLIDDYGTDVALGDIGEVICQGEQIMLGYWNNPVDTEQALRNGWLHTGDMGRFDEDGYLYLVDRKKEIVIVDASNVYCGEVEQIISQHPSVLEVAVLGTPLPHEGEQVTAVVVLKKDASLTIDQIKLFCLSQLAGFKIPTRLVIEDVLPRTAVGKINKAEIRRRI</sequence>
<gene>
    <name evidence="5" type="ORF">FHS16_004008</name>
</gene>
<dbReference type="SUPFAM" id="SSF56801">
    <property type="entry name" value="Acetyl-CoA synthetase-like"/>
    <property type="match status" value="1"/>
</dbReference>
<protein>
    <submittedName>
        <fullName evidence="5">Acyl-CoA synthetase (AMP-forming)/AMP-acid ligase II</fullName>
    </submittedName>
</protein>
<proteinExistence type="inferred from homology"/>
<comment type="similarity">
    <text evidence="1">Belongs to the ATP-dependent AMP-binding enzyme family.</text>
</comment>
<dbReference type="InterPro" id="IPR025110">
    <property type="entry name" value="AMP-bd_C"/>
</dbReference>
<dbReference type="PANTHER" id="PTHR43201:SF5">
    <property type="entry name" value="MEDIUM-CHAIN ACYL-COA LIGASE ACSF2, MITOCHONDRIAL"/>
    <property type="match status" value="1"/>
</dbReference>
<evidence type="ECO:0000259" key="3">
    <source>
        <dbReference type="Pfam" id="PF00501"/>
    </source>
</evidence>
<accession>A0A7W5CA24</accession>
<organism evidence="5 6">
    <name type="scientific">Paenibacillus endophyticus</name>
    <dbReference type="NCBI Taxonomy" id="1294268"/>
    <lineage>
        <taxon>Bacteria</taxon>
        <taxon>Bacillati</taxon>
        <taxon>Bacillota</taxon>
        <taxon>Bacilli</taxon>
        <taxon>Bacillales</taxon>
        <taxon>Paenibacillaceae</taxon>
        <taxon>Paenibacillus</taxon>
    </lineage>
</organism>
<name>A0A7W5CA24_9BACL</name>
<dbReference type="AlphaFoldDB" id="A0A7W5CA24"/>
<reference evidence="5 6" key="1">
    <citation type="submission" date="2020-08" db="EMBL/GenBank/DDBJ databases">
        <title>Genomic Encyclopedia of Type Strains, Phase III (KMG-III): the genomes of soil and plant-associated and newly described type strains.</title>
        <authorList>
            <person name="Whitman W."/>
        </authorList>
    </citation>
    <scope>NUCLEOTIDE SEQUENCE [LARGE SCALE GENOMIC DNA]</scope>
    <source>
        <strain evidence="5 6">CECT 8234</strain>
    </source>
</reference>
<dbReference type="Gene3D" id="3.40.50.12780">
    <property type="entry name" value="N-terminal domain of ligase-like"/>
    <property type="match status" value="1"/>
</dbReference>
<comment type="caution">
    <text evidence="5">The sequence shown here is derived from an EMBL/GenBank/DDBJ whole genome shotgun (WGS) entry which is preliminary data.</text>
</comment>
<dbReference type="Pfam" id="PF00501">
    <property type="entry name" value="AMP-binding"/>
    <property type="match status" value="1"/>
</dbReference>
<dbReference type="GO" id="GO:0031956">
    <property type="term" value="F:medium-chain fatty acid-CoA ligase activity"/>
    <property type="evidence" value="ECO:0007669"/>
    <property type="project" value="TreeGrafter"/>
</dbReference>
<dbReference type="PANTHER" id="PTHR43201">
    <property type="entry name" value="ACYL-COA SYNTHETASE"/>
    <property type="match status" value="1"/>
</dbReference>
<evidence type="ECO:0000256" key="2">
    <source>
        <dbReference type="ARBA" id="ARBA00022598"/>
    </source>
</evidence>
<evidence type="ECO:0000259" key="4">
    <source>
        <dbReference type="Pfam" id="PF13193"/>
    </source>
</evidence>
<dbReference type="InterPro" id="IPR045851">
    <property type="entry name" value="AMP-bd_C_sf"/>
</dbReference>
<dbReference type="Gene3D" id="3.30.300.30">
    <property type="match status" value="1"/>
</dbReference>
<feature type="domain" description="AMP-binding enzyme C-terminal" evidence="4">
    <location>
        <begin position="429"/>
        <end position="504"/>
    </location>
</feature>
<dbReference type="EMBL" id="JACHXW010000013">
    <property type="protein sequence ID" value="MBB3153932.1"/>
    <property type="molecule type" value="Genomic_DNA"/>
</dbReference>
<dbReference type="InterPro" id="IPR020845">
    <property type="entry name" value="AMP-binding_CS"/>
</dbReference>
<feature type="domain" description="AMP-dependent synthetase/ligase" evidence="3">
    <location>
        <begin position="9"/>
        <end position="379"/>
    </location>
</feature>
<dbReference type="Pfam" id="PF13193">
    <property type="entry name" value="AMP-binding_C"/>
    <property type="match status" value="1"/>
</dbReference>
<evidence type="ECO:0000313" key="5">
    <source>
        <dbReference type="EMBL" id="MBB3153932.1"/>
    </source>
</evidence>
<dbReference type="Proteomes" id="UP000518605">
    <property type="component" value="Unassembled WGS sequence"/>
</dbReference>
<dbReference type="InterPro" id="IPR042099">
    <property type="entry name" value="ANL_N_sf"/>
</dbReference>
<evidence type="ECO:0000256" key="1">
    <source>
        <dbReference type="ARBA" id="ARBA00006432"/>
    </source>
</evidence>
<dbReference type="InterPro" id="IPR000873">
    <property type="entry name" value="AMP-dep_synth/lig_dom"/>
</dbReference>
<dbReference type="GO" id="GO:0006631">
    <property type="term" value="P:fatty acid metabolic process"/>
    <property type="evidence" value="ECO:0007669"/>
    <property type="project" value="TreeGrafter"/>
</dbReference>
<dbReference type="PROSITE" id="PS00455">
    <property type="entry name" value="AMP_BINDING"/>
    <property type="match status" value="1"/>
</dbReference>
<dbReference type="RefSeq" id="WP_183566456.1">
    <property type="nucleotide sequence ID" value="NZ_CBCSLB010000013.1"/>
</dbReference>
<keyword evidence="6" id="KW-1185">Reference proteome</keyword>
<keyword evidence="2 5" id="KW-0436">Ligase</keyword>